<organism evidence="1 2">
    <name type="scientific">Desulfolutivibrio sulfodismutans</name>
    <dbReference type="NCBI Taxonomy" id="63561"/>
    <lineage>
        <taxon>Bacteria</taxon>
        <taxon>Pseudomonadati</taxon>
        <taxon>Thermodesulfobacteriota</taxon>
        <taxon>Desulfovibrionia</taxon>
        <taxon>Desulfovibrionales</taxon>
        <taxon>Desulfovibrionaceae</taxon>
        <taxon>Desulfolutivibrio</taxon>
    </lineage>
</organism>
<dbReference type="RefSeq" id="WP_163303993.1">
    <property type="nucleotide sequence ID" value="NZ_JAAGRQ010000165.1"/>
</dbReference>
<name>A0A7K3NSZ7_9BACT</name>
<evidence type="ECO:0000313" key="2">
    <source>
        <dbReference type="Proteomes" id="UP000469724"/>
    </source>
</evidence>
<proteinExistence type="predicted"/>
<keyword evidence="2" id="KW-1185">Reference proteome</keyword>
<dbReference type="Proteomes" id="UP000469724">
    <property type="component" value="Unassembled WGS sequence"/>
</dbReference>
<evidence type="ECO:0000313" key="1">
    <source>
        <dbReference type="EMBL" id="NDY58933.1"/>
    </source>
</evidence>
<sequence>MTMTKEDWDYVERGCSHPYGHVQLMCDGFTLGLKVESVGTLKYAIVPFVNGYFKGQWLFEDCEERRRFYRPSTRPILNRKQQEQEKKIARLAKRPSRHKETFTAWLPYWPSFGPLRRHLIRNNTDITLVRGDA</sequence>
<dbReference type="AlphaFoldDB" id="A0A7K3NSZ7"/>
<comment type="caution">
    <text evidence="1">The sequence shown here is derived from an EMBL/GenBank/DDBJ whole genome shotgun (WGS) entry which is preliminary data.</text>
</comment>
<protein>
    <submittedName>
        <fullName evidence="1">Uncharacterized protein</fullName>
    </submittedName>
</protein>
<reference evidence="1 2" key="1">
    <citation type="submission" date="2020-02" db="EMBL/GenBank/DDBJ databases">
        <title>Comparative genomics of sulfur disproportionating microorganisms.</title>
        <authorList>
            <person name="Ward L.M."/>
            <person name="Bertran E."/>
            <person name="Johnston D.T."/>
        </authorList>
    </citation>
    <scope>NUCLEOTIDE SEQUENCE [LARGE SCALE GENOMIC DNA]</scope>
    <source>
        <strain evidence="1 2">DSM 3696</strain>
    </source>
</reference>
<dbReference type="EMBL" id="JAAGRQ010000165">
    <property type="protein sequence ID" value="NDY58933.1"/>
    <property type="molecule type" value="Genomic_DNA"/>
</dbReference>
<accession>A0A7K3NSZ7</accession>
<gene>
    <name evidence="1" type="ORF">G3N56_19530</name>
</gene>